<reference evidence="1" key="1">
    <citation type="journal article" date="2014" name="Int. J. Syst. Evol. Microbiol.">
        <title>Complete genome sequence of Corynebacterium casei LMG S-19264T (=DSM 44701T), isolated from a smear-ripened cheese.</title>
        <authorList>
            <consortium name="US DOE Joint Genome Institute (JGI-PGF)"/>
            <person name="Walter F."/>
            <person name="Albersmeier A."/>
            <person name="Kalinowski J."/>
            <person name="Ruckert C."/>
        </authorList>
    </citation>
    <scope>NUCLEOTIDE SEQUENCE</scope>
    <source>
        <strain evidence="1">CGMCC 1.3617</strain>
    </source>
</reference>
<proteinExistence type="predicted"/>
<reference evidence="1" key="2">
    <citation type="submission" date="2020-09" db="EMBL/GenBank/DDBJ databases">
        <authorList>
            <person name="Sun Q."/>
            <person name="Zhou Y."/>
        </authorList>
    </citation>
    <scope>NUCLEOTIDE SEQUENCE</scope>
    <source>
        <strain evidence="1">CGMCC 1.3617</strain>
    </source>
</reference>
<sequence>MVMNQGPATIVGLELSSVGQGQFGHSLIGRVELPPGNALHVTPPSGSGCLNDLRIRWSDGRAEERPREDLCQAQRVLRLTTPSP</sequence>
<keyword evidence="2" id="KW-1185">Reference proteome</keyword>
<evidence type="ECO:0000313" key="2">
    <source>
        <dbReference type="Proteomes" id="UP000661507"/>
    </source>
</evidence>
<name>A0A917NV31_9PROT</name>
<organism evidence="1 2">
    <name type="scientific">Neoroseomonas lacus</name>
    <dbReference type="NCBI Taxonomy" id="287609"/>
    <lineage>
        <taxon>Bacteria</taxon>
        <taxon>Pseudomonadati</taxon>
        <taxon>Pseudomonadota</taxon>
        <taxon>Alphaproteobacteria</taxon>
        <taxon>Acetobacterales</taxon>
        <taxon>Acetobacteraceae</taxon>
        <taxon>Neoroseomonas</taxon>
    </lineage>
</organism>
<gene>
    <name evidence="1" type="ORF">GCM10011320_43430</name>
</gene>
<protein>
    <submittedName>
        <fullName evidence="1">Uncharacterized protein</fullName>
    </submittedName>
</protein>
<accession>A0A917NV31</accession>
<dbReference type="AlphaFoldDB" id="A0A917NV31"/>
<dbReference type="Proteomes" id="UP000661507">
    <property type="component" value="Unassembled WGS sequence"/>
</dbReference>
<comment type="caution">
    <text evidence="1">The sequence shown here is derived from an EMBL/GenBank/DDBJ whole genome shotgun (WGS) entry which is preliminary data.</text>
</comment>
<evidence type="ECO:0000313" key="1">
    <source>
        <dbReference type="EMBL" id="GGJ31321.1"/>
    </source>
</evidence>
<dbReference type="EMBL" id="BMKW01000011">
    <property type="protein sequence ID" value="GGJ31321.1"/>
    <property type="molecule type" value="Genomic_DNA"/>
</dbReference>